<dbReference type="CDD" id="cd01949">
    <property type="entry name" value="GGDEF"/>
    <property type="match status" value="1"/>
</dbReference>
<dbReference type="Pfam" id="PF08447">
    <property type="entry name" value="PAS_3"/>
    <property type="match status" value="2"/>
</dbReference>
<dbReference type="InterPro" id="IPR029787">
    <property type="entry name" value="Nucleotide_cyclase"/>
</dbReference>
<name>A0A916THJ4_9HYPH</name>
<organism evidence="5 6">
    <name type="scientific">Roseibium aquae</name>
    <dbReference type="NCBI Taxonomy" id="1323746"/>
    <lineage>
        <taxon>Bacteria</taxon>
        <taxon>Pseudomonadati</taxon>
        <taxon>Pseudomonadota</taxon>
        <taxon>Alphaproteobacteria</taxon>
        <taxon>Hyphomicrobiales</taxon>
        <taxon>Stappiaceae</taxon>
        <taxon>Roseibium</taxon>
    </lineage>
</organism>
<dbReference type="Gene3D" id="3.30.450.20">
    <property type="entry name" value="PAS domain"/>
    <property type="match status" value="4"/>
</dbReference>
<dbReference type="EMBL" id="BMFA01000004">
    <property type="protein sequence ID" value="GGB45533.1"/>
    <property type="molecule type" value="Genomic_DNA"/>
</dbReference>
<dbReference type="InterPro" id="IPR035919">
    <property type="entry name" value="EAL_sf"/>
</dbReference>
<dbReference type="SMART" id="SM00091">
    <property type="entry name" value="PAS"/>
    <property type="match status" value="3"/>
</dbReference>
<dbReference type="PROSITE" id="PS50113">
    <property type="entry name" value="PAC"/>
    <property type="match status" value="1"/>
</dbReference>
<dbReference type="Pfam" id="PF00563">
    <property type="entry name" value="EAL"/>
    <property type="match status" value="1"/>
</dbReference>
<feature type="domain" description="GGDEF" evidence="4">
    <location>
        <begin position="740"/>
        <end position="868"/>
    </location>
</feature>
<proteinExistence type="predicted"/>
<accession>A0A916THJ4</accession>
<dbReference type="InterPro" id="IPR035965">
    <property type="entry name" value="PAS-like_dom_sf"/>
</dbReference>
<dbReference type="SUPFAM" id="SSF55785">
    <property type="entry name" value="PYP-like sensor domain (PAS domain)"/>
    <property type="match status" value="3"/>
</dbReference>
<dbReference type="PROSITE" id="PS50883">
    <property type="entry name" value="EAL"/>
    <property type="match status" value="1"/>
</dbReference>
<dbReference type="Gene3D" id="3.30.70.270">
    <property type="match status" value="1"/>
</dbReference>
<feature type="domain" description="PAS" evidence="1">
    <location>
        <begin position="430"/>
        <end position="506"/>
    </location>
</feature>
<dbReference type="Pfam" id="PF12860">
    <property type="entry name" value="PAS_7"/>
    <property type="match status" value="1"/>
</dbReference>
<dbReference type="PROSITE" id="PS50112">
    <property type="entry name" value="PAS"/>
    <property type="match status" value="2"/>
</dbReference>
<dbReference type="SMART" id="SM00086">
    <property type="entry name" value="PAC"/>
    <property type="match status" value="2"/>
</dbReference>
<dbReference type="InterPro" id="IPR043128">
    <property type="entry name" value="Rev_trsase/Diguanyl_cyclase"/>
</dbReference>
<sequence>MKSMAIRQLWKAVLLLGLVMTLAITVTGYSDRVANERAATEKDARFVARQASAVLQTVKLALDQLALTIAEDGAVQTQASLANIEAALPALSDIIVVNAEGVVVAERRDDLLGLGLDVSDRSYFSVHRAVDPGSRVPLYVGSPLQSRVDGSLSIPVSRPVLDRQGQLSAVIAVALRREFLSPVLDAMETAGGSWVFLKSQSAALPLSGGQTQSDPVRPDQATAVAGLNQPADAFAVAEPIDGWPLSIVVQRPLDDIHARALGGSYLQGLLGILATLAAAAGARLYGQAYRAMEERKAEAEAMAERLELASKAGQIGIWEYECDSETLFWDETLMGLYGVPAGQFSGEITDWSGRVHPDDLELAQDLFRNTIENGILYDTEFRIVTPAGETKHLKAYGMAVRNAAGRIVRVTGVNYDLSLLRRAELRARDSERRFKDIAESVPGAVFQYEILPNGADRVLYLSPGCFDIWGLTSAQISGNPGALWAMILPEDLPGMQASVASSASSLSAWDHRWRIVTAEGQHKHLHGRATPYRLADGTVRFNSIIFDVTEHEEQRGLTERARQDADMARQRLEHAFESLEDAFVVFDADERLVTANTAYRSLFKNPETLFTDHMTLEGLVRTLVREGVRPDADGKEEEWIAERLRKCRSPEGPFEMSFLDDRFFEVHDSRSANGDIVILGIDITEKRRQTRRLEELTRDLEQAKERAVHDSLHDALTGLPNRRHLDQYLYQLAAVSDPGREIIAIHVDIDRFKLVNDTLGHATGDKVIMQVASRLYDILPPTAFLARFGGDEFVIVCHGSAEHEAICHTVKDAFAKPFEINRQTIRITGSLGVAVLPADQAPGILKNSDIALHKAKDNGRNRVEVFTRDLQWEMAERKQLADEILHGMERNEFFAHFQPQFDAKTRAFSGLEALIRWRHPQRGILPPAAFMEVAEDLKVMGDLDRVVLQQAIAACSRLKSEGITTPKMSVNIGFSRISDPSLAAELEAMDTCGSWLAFELLETILLDEDCDEIGFNIDRIRERGIQIELDDFGSGRASMISLLKLQPDRIKIDRQLVMPLLDEPGQIDLVRAILEMATARGIQVTAEGVETMEHARILTELGCTTLQGYAFARPMPVEDLARFLHDERWLSAA</sequence>
<evidence type="ECO:0008006" key="7">
    <source>
        <dbReference type="Google" id="ProtNLM"/>
    </source>
</evidence>
<comment type="caution">
    <text evidence="5">The sequence shown here is derived from an EMBL/GenBank/DDBJ whole genome shotgun (WGS) entry which is preliminary data.</text>
</comment>
<dbReference type="InterPro" id="IPR001610">
    <property type="entry name" value="PAC"/>
</dbReference>
<dbReference type="InterPro" id="IPR000014">
    <property type="entry name" value="PAS"/>
</dbReference>
<dbReference type="Pfam" id="PF00990">
    <property type="entry name" value="GGDEF"/>
    <property type="match status" value="1"/>
</dbReference>
<feature type="domain" description="PAC" evidence="2">
    <location>
        <begin position="377"/>
        <end position="429"/>
    </location>
</feature>
<dbReference type="CDD" id="cd01948">
    <property type="entry name" value="EAL"/>
    <property type="match status" value="1"/>
</dbReference>
<reference evidence="5" key="2">
    <citation type="submission" date="2020-09" db="EMBL/GenBank/DDBJ databases">
        <authorList>
            <person name="Sun Q."/>
            <person name="Zhou Y."/>
        </authorList>
    </citation>
    <scope>NUCLEOTIDE SEQUENCE</scope>
    <source>
        <strain evidence="5">CGMCC 1.12426</strain>
    </source>
</reference>
<dbReference type="Gene3D" id="3.20.20.450">
    <property type="entry name" value="EAL domain"/>
    <property type="match status" value="1"/>
</dbReference>
<dbReference type="Gene3D" id="2.10.70.100">
    <property type="match status" value="1"/>
</dbReference>
<dbReference type="PANTHER" id="PTHR44757:SF2">
    <property type="entry name" value="BIOFILM ARCHITECTURE MAINTENANCE PROTEIN MBAA"/>
    <property type="match status" value="1"/>
</dbReference>
<dbReference type="CDD" id="cd12914">
    <property type="entry name" value="PDC1_DGC_like"/>
    <property type="match status" value="1"/>
</dbReference>
<protein>
    <recommendedName>
        <fullName evidence="7">PAS domain S-box-containing protein/diguanylate cyclase (GGDEF)-like protein</fullName>
    </recommendedName>
</protein>
<dbReference type="AlphaFoldDB" id="A0A916THJ4"/>
<dbReference type="InterPro" id="IPR013655">
    <property type="entry name" value="PAS_fold_3"/>
</dbReference>
<dbReference type="CDD" id="cd00130">
    <property type="entry name" value="PAS"/>
    <property type="match status" value="2"/>
</dbReference>
<dbReference type="SUPFAM" id="SSF55073">
    <property type="entry name" value="Nucleotide cyclase"/>
    <property type="match status" value="1"/>
</dbReference>
<feature type="domain" description="PAS" evidence="1">
    <location>
        <begin position="298"/>
        <end position="374"/>
    </location>
</feature>
<dbReference type="PROSITE" id="PS50887">
    <property type="entry name" value="GGDEF"/>
    <property type="match status" value="1"/>
</dbReference>
<feature type="domain" description="EAL" evidence="3">
    <location>
        <begin position="877"/>
        <end position="1128"/>
    </location>
</feature>
<dbReference type="NCBIfam" id="TIGR00254">
    <property type="entry name" value="GGDEF"/>
    <property type="match status" value="1"/>
</dbReference>
<dbReference type="SUPFAM" id="SSF141868">
    <property type="entry name" value="EAL domain-like"/>
    <property type="match status" value="1"/>
</dbReference>
<dbReference type="InterPro" id="IPR052155">
    <property type="entry name" value="Biofilm_reg_signaling"/>
</dbReference>
<dbReference type="SMART" id="SM00267">
    <property type="entry name" value="GGDEF"/>
    <property type="match status" value="1"/>
</dbReference>
<dbReference type="InterPro" id="IPR000160">
    <property type="entry name" value="GGDEF_dom"/>
</dbReference>
<dbReference type="InterPro" id="IPR001633">
    <property type="entry name" value="EAL_dom"/>
</dbReference>
<evidence type="ECO:0000259" key="4">
    <source>
        <dbReference type="PROSITE" id="PS50887"/>
    </source>
</evidence>
<keyword evidence="6" id="KW-1185">Reference proteome</keyword>
<dbReference type="Proteomes" id="UP000605148">
    <property type="component" value="Unassembled WGS sequence"/>
</dbReference>
<dbReference type="PANTHER" id="PTHR44757">
    <property type="entry name" value="DIGUANYLATE CYCLASE DGCP"/>
    <property type="match status" value="1"/>
</dbReference>
<dbReference type="SMART" id="SM00052">
    <property type="entry name" value="EAL"/>
    <property type="match status" value="1"/>
</dbReference>
<evidence type="ECO:0000313" key="5">
    <source>
        <dbReference type="EMBL" id="GGB45533.1"/>
    </source>
</evidence>
<evidence type="ECO:0000259" key="3">
    <source>
        <dbReference type="PROSITE" id="PS50883"/>
    </source>
</evidence>
<dbReference type="OrthoDB" id="9814202at2"/>
<evidence type="ECO:0000259" key="1">
    <source>
        <dbReference type="PROSITE" id="PS50112"/>
    </source>
</evidence>
<reference evidence="5" key="1">
    <citation type="journal article" date="2014" name="Int. J. Syst. Evol. Microbiol.">
        <title>Complete genome sequence of Corynebacterium casei LMG S-19264T (=DSM 44701T), isolated from a smear-ripened cheese.</title>
        <authorList>
            <consortium name="US DOE Joint Genome Institute (JGI-PGF)"/>
            <person name="Walter F."/>
            <person name="Albersmeier A."/>
            <person name="Kalinowski J."/>
            <person name="Ruckert C."/>
        </authorList>
    </citation>
    <scope>NUCLEOTIDE SEQUENCE</scope>
    <source>
        <strain evidence="5">CGMCC 1.12426</strain>
    </source>
</reference>
<evidence type="ECO:0000313" key="6">
    <source>
        <dbReference type="Proteomes" id="UP000605148"/>
    </source>
</evidence>
<gene>
    <name evidence="5" type="ORF">GCM10011316_16990</name>
</gene>
<dbReference type="InterPro" id="IPR000700">
    <property type="entry name" value="PAS-assoc_C"/>
</dbReference>
<evidence type="ECO:0000259" key="2">
    <source>
        <dbReference type="PROSITE" id="PS50113"/>
    </source>
</evidence>